<protein>
    <submittedName>
        <fullName evidence="1">Uncharacterized protein</fullName>
    </submittedName>
</protein>
<gene>
    <name evidence="1" type="ORF">AB205_0051000</name>
</gene>
<dbReference type="Proteomes" id="UP000228934">
    <property type="component" value="Unassembled WGS sequence"/>
</dbReference>
<evidence type="ECO:0000313" key="2">
    <source>
        <dbReference type="Proteomes" id="UP000228934"/>
    </source>
</evidence>
<dbReference type="AlphaFoldDB" id="A0A2G9RJD1"/>
<reference evidence="2" key="1">
    <citation type="journal article" date="2017" name="Nat. Commun.">
        <title>The North American bullfrog draft genome provides insight into hormonal regulation of long noncoding RNA.</title>
        <authorList>
            <person name="Hammond S.A."/>
            <person name="Warren R.L."/>
            <person name="Vandervalk B.P."/>
            <person name="Kucuk E."/>
            <person name="Khan H."/>
            <person name="Gibb E.A."/>
            <person name="Pandoh P."/>
            <person name="Kirk H."/>
            <person name="Zhao Y."/>
            <person name="Jones M."/>
            <person name="Mungall A.J."/>
            <person name="Coope R."/>
            <person name="Pleasance S."/>
            <person name="Moore R.A."/>
            <person name="Holt R.A."/>
            <person name="Round J.M."/>
            <person name="Ohora S."/>
            <person name="Walle B.V."/>
            <person name="Veldhoen N."/>
            <person name="Helbing C.C."/>
            <person name="Birol I."/>
        </authorList>
    </citation>
    <scope>NUCLEOTIDE SEQUENCE [LARGE SCALE GENOMIC DNA]</scope>
</reference>
<dbReference type="EMBL" id="KV938806">
    <property type="protein sequence ID" value="PIO27954.1"/>
    <property type="molecule type" value="Genomic_DNA"/>
</dbReference>
<evidence type="ECO:0000313" key="1">
    <source>
        <dbReference type="EMBL" id="PIO27954.1"/>
    </source>
</evidence>
<proteinExistence type="predicted"/>
<keyword evidence="2" id="KW-1185">Reference proteome</keyword>
<accession>A0A2G9RJD1</accession>
<name>A0A2G9RJD1_AQUCT</name>
<organism evidence="1 2">
    <name type="scientific">Aquarana catesbeiana</name>
    <name type="common">American bullfrog</name>
    <name type="synonym">Rana catesbeiana</name>
    <dbReference type="NCBI Taxonomy" id="8400"/>
    <lineage>
        <taxon>Eukaryota</taxon>
        <taxon>Metazoa</taxon>
        <taxon>Chordata</taxon>
        <taxon>Craniata</taxon>
        <taxon>Vertebrata</taxon>
        <taxon>Euteleostomi</taxon>
        <taxon>Amphibia</taxon>
        <taxon>Batrachia</taxon>
        <taxon>Anura</taxon>
        <taxon>Neobatrachia</taxon>
        <taxon>Ranoidea</taxon>
        <taxon>Ranidae</taxon>
        <taxon>Aquarana</taxon>
    </lineage>
</organism>
<sequence>MLLFNVAVRNQGFSLTFLEHIRCINAVPFCLCCVQESYIVRLLVMFTHLIYNKLKMDILLHVFSLYSC</sequence>